<comment type="caution">
    <text evidence="2">The sequence shown here is derived from an EMBL/GenBank/DDBJ whole genome shotgun (WGS) entry which is preliminary data.</text>
</comment>
<feature type="chain" id="PRO_5001492531" description="SCP domain-containing protein" evidence="1">
    <location>
        <begin position="22"/>
        <end position="155"/>
    </location>
</feature>
<accession>A0A016UMV3</accession>
<proteinExistence type="predicted"/>
<feature type="signal peptide" evidence="1">
    <location>
        <begin position="1"/>
        <end position="21"/>
    </location>
</feature>
<dbReference type="InterPro" id="IPR035109">
    <property type="entry name" value="ASPR"/>
</dbReference>
<dbReference type="EMBL" id="JARK01001370">
    <property type="protein sequence ID" value="EYC16182.1"/>
    <property type="molecule type" value="Genomic_DNA"/>
</dbReference>
<organism evidence="2 3">
    <name type="scientific">Ancylostoma ceylanicum</name>
    <dbReference type="NCBI Taxonomy" id="53326"/>
    <lineage>
        <taxon>Eukaryota</taxon>
        <taxon>Metazoa</taxon>
        <taxon>Ecdysozoa</taxon>
        <taxon>Nematoda</taxon>
        <taxon>Chromadorea</taxon>
        <taxon>Rhabditida</taxon>
        <taxon>Rhabditina</taxon>
        <taxon>Rhabditomorpha</taxon>
        <taxon>Strongyloidea</taxon>
        <taxon>Ancylostomatidae</taxon>
        <taxon>Ancylostomatinae</taxon>
        <taxon>Ancylostoma</taxon>
    </lineage>
</organism>
<reference evidence="3" key="1">
    <citation type="journal article" date="2015" name="Nat. Genet.">
        <title>The genome and transcriptome of the zoonotic hookworm Ancylostoma ceylanicum identify infection-specific gene families.</title>
        <authorList>
            <person name="Schwarz E.M."/>
            <person name="Hu Y."/>
            <person name="Antoshechkin I."/>
            <person name="Miller M.M."/>
            <person name="Sternberg P.W."/>
            <person name="Aroian R.V."/>
        </authorList>
    </citation>
    <scope>NUCLEOTIDE SEQUENCE</scope>
    <source>
        <strain evidence="3">HY135</strain>
    </source>
</reference>
<sequence>MPSWFLLLIIEVLCSPSLTSSWDFDNFPKGCVGALIGCDWLARYGMAPAAIRSPMAGQIFLHHPKCKKLSYSCELEAYATGAAVIDDGKTFINETFPLRNYYYLEYEGKDPYDLFEEAARKWADDFKKMRRKDIFGCSGYLNGTDNKVVCIFGKA</sequence>
<dbReference type="Proteomes" id="UP000024635">
    <property type="component" value="Unassembled WGS sequence"/>
</dbReference>
<dbReference type="AlphaFoldDB" id="A0A016UMV3"/>
<evidence type="ECO:0000313" key="2">
    <source>
        <dbReference type="EMBL" id="EYC16182.1"/>
    </source>
</evidence>
<keyword evidence="3" id="KW-1185">Reference proteome</keyword>
<evidence type="ECO:0008006" key="4">
    <source>
        <dbReference type="Google" id="ProtNLM"/>
    </source>
</evidence>
<evidence type="ECO:0000313" key="3">
    <source>
        <dbReference type="Proteomes" id="UP000024635"/>
    </source>
</evidence>
<gene>
    <name evidence="2" type="primary">Acey_s0034.g2844</name>
    <name evidence="2" type="synonym">ASPR-s0034.g2844</name>
    <name evidence="2" type="ORF">Y032_0034g2844</name>
</gene>
<dbReference type="Pfam" id="PF17641">
    <property type="entry name" value="ASPRs"/>
    <property type="match status" value="1"/>
</dbReference>
<evidence type="ECO:0000256" key="1">
    <source>
        <dbReference type="SAM" id="SignalP"/>
    </source>
</evidence>
<keyword evidence="1" id="KW-0732">Signal</keyword>
<protein>
    <recommendedName>
        <fullName evidence="4">SCP domain-containing protein</fullName>
    </recommendedName>
</protein>
<name>A0A016UMV3_9BILA</name>